<dbReference type="Proteomes" id="UP000261640">
    <property type="component" value="Unplaced"/>
</dbReference>
<proteinExistence type="predicted"/>
<keyword evidence="5" id="KW-1185">Reference proteome</keyword>
<dbReference type="InterPro" id="IPR002110">
    <property type="entry name" value="Ankyrin_rpt"/>
</dbReference>
<dbReference type="AlphaFoldDB" id="A0A7N8Y2G9"/>
<dbReference type="SMART" id="SM00248">
    <property type="entry name" value="ANK"/>
    <property type="match status" value="5"/>
</dbReference>
<dbReference type="PANTHER" id="PTHR24173">
    <property type="entry name" value="ANKYRIN REPEAT CONTAINING"/>
    <property type="match status" value="1"/>
</dbReference>
<reference evidence="4" key="2">
    <citation type="submission" date="2025-09" db="UniProtKB">
        <authorList>
            <consortium name="Ensembl"/>
        </authorList>
    </citation>
    <scope>IDENTIFICATION</scope>
</reference>
<dbReference type="SUPFAM" id="SSF48403">
    <property type="entry name" value="Ankyrin repeat"/>
    <property type="match status" value="1"/>
</dbReference>
<dbReference type="Ensembl" id="ENSMAMT00000040551.1">
    <property type="protein sequence ID" value="ENSMAMP00000058725.1"/>
    <property type="gene ID" value="ENSMAMG00000024815.1"/>
</dbReference>
<evidence type="ECO:0000256" key="3">
    <source>
        <dbReference type="PROSITE-ProRule" id="PRU00023"/>
    </source>
</evidence>
<evidence type="ECO:0000313" key="5">
    <source>
        <dbReference type="Proteomes" id="UP000261640"/>
    </source>
</evidence>
<feature type="repeat" description="ANK" evidence="3">
    <location>
        <begin position="76"/>
        <end position="108"/>
    </location>
</feature>
<dbReference type="InParanoid" id="A0A7N8Y2G9"/>
<dbReference type="Pfam" id="PF13857">
    <property type="entry name" value="Ank_5"/>
    <property type="match status" value="1"/>
</dbReference>
<evidence type="ECO:0000313" key="4">
    <source>
        <dbReference type="Ensembl" id="ENSMAMP00000058725.1"/>
    </source>
</evidence>
<evidence type="ECO:0000256" key="1">
    <source>
        <dbReference type="ARBA" id="ARBA00022737"/>
    </source>
</evidence>
<name>A0A7N8Y2G9_9TELE</name>
<accession>A0A7N8Y2G9</accession>
<dbReference type="Pfam" id="PF12796">
    <property type="entry name" value="Ank_2"/>
    <property type="match status" value="1"/>
</dbReference>
<dbReference type="Gene3D" id="1.25.40.20">
    <property type="entry name" value="Ankyrin repeat-containing domain"/>
    <property type="match status" value="2"/>
</dbReference>
<protein>
    <submittedName>
        <fullName evidence="4">Ankyrin repeat domain 61</fullName>
    </submittedName>
</protein>
<dbReference type="InterPro" id="IPR036770">
    <property type="entry name" value="Ankyrin_rpt-contain_sf"/>
</dbReference>
<dbReference type="PROSITE" id="PS50297">
    <property type="entry name" value="ANK_REP_REGION"/>
    <property type="match status" value="3"/>
</dbReference>
<feature type="repeat" description="ANK" evidence="3">
    <location>
        <begin position="186"/>
        <end position="218"/>
    </location>
</feature>
<keyword evidence="1" id="KW-0677">Repeat</keyword>
<organism evidence="4 5">
    <name type="scientific">Mastacembelus armatus</name>
    <name type="common">zig-zag eel</name>
    <dbReference type="NCBI Taxonomy" id="205130"/>
    <lineage>
        <taxon>Eukaryota</taxon>
        <taxon>Metazoa</taxon>
        <taxon>Chordata</taxon>
        <taxon>Craniata</taxon>
        <taxon>Vertebrata</taxon>
        <taxon>Euteleostomi</taxon>
        <taxon>Actinopterygii</taxon>
        <taxon>Neopterygii</taxon>
        <taxon>Teleostei</taxon>
        <taxon>Neoteleostei</taxon>
        <taxon>Acanthomorphata</taxon>
        <taxon>Anabantaria</taxon>
        <taxon>Synbranchiformes</taxon>
        <taxon>Mastacembelidae</taxon>
        <taxon>Mastacembelus</taxon>
    </lineage>
</organism>
<dbReference type="GeneTree" id="ENSGT00840000130004"/>
<dbReference type="PROSITE" id="PS50088">
    <property type="entry name" value="ANK_REPEAT"/>
    <property type="match status" value="4"/>
</dbReference>
<feature type="repeat" description="ANK" evidence="3">
    <location>
        <begin position="109"/>
        <end position="141"/>
    </location>
</feature>
<feature type="repeat" description="ANK" evidence="3">
    <location>
        <begin position="143"/>
        <end position="185"/>
    </location>
</feature>
<dbReference type="PRINTS" id="PR01415">
    <property type="entry name" value="ANKYRIN"/>
</dbReference>
<evidence type="ECO:0000256" key="2">
    <source>
        <dbReference type="ARBA" id="ARBA00023043"/>
    </source>
</evidence>
<sequence length="292" mass="31105">MQCLMSAGADPELRDQLGRTTLHLVLTGWPSILTTWSKADCKFHTAGIGAQSQAQACLHLLCEHGVNINAETEGESHQTALHLSVRYAALSAVQTLASYGADLNAVDSSGMTPLHMAAGILHKGLITSLIRQNADVNMGVRHSGNTALHLASVAMAMKTTNTLEDDISCISELLEHGADPNAENKAGMTPLQEACSMGSKDLLDLLLQYGANINKLSHAGENCLFLFLNHLSNGIPVQAGETQDLQQGQFTHEAGLMDNTADHSSSSMNSSFINFSQTNMLQEAEKDSHVAG</sequence>
<reference evidence="4" key="1">
    <citation type="submission" date="2025-08" db="UniProtKB">
        <authorList>
            <consortium name="Ensembl"/>
        </authorList>
    </citation>
    <scope>IDENTIFICATION</scope>
</reference>
<dbReference type="PANTHER" id="PTHR24173:SF74">
    <property type="entry name" value="ANKYRIN REPEAT DOMAIN-CONTAINING PROTEIN 16"/>
    <property type="match status" value="1"/>
</dbReference>
<keyword evidence="2 3" id="KW-0040">ANK repeat</keyword>